<evidence type="ECO:0000313" key="2">
    <source>
        <dbReference type="EMBL" id="KAL3694697.1"/>
    </source>
</evidence>
<organism evidence="2 3">
    <name type="scientific">Riccia sorocarpa</name>
    <dbReference type="NCBI Taxonomy" id="122646"/>
    <lineage>
        <taxon>Eukaryota</taxon>
        <taxon>Viridiplantae</taxon>
        <taxon>Streptophyta</taxon>
        <taxon>Embryophyta</taxon>
        <taxon>Marchantiophyta</taxon>
        <taxon>Marchantiopsida</taxon>
        <taxon>Marchantiidae</taxon>
        <taxon>Marchantiales</taxon>
        <taxon>Ricciaceae</taxon>
        <taxon>Riccia</taxon>
    </lineage>
</organism>
<protein>
    <recommendedName>
        <fullName evidence="4">RING-type domain-containing protein</fullName>
    </recommendedName>
</protein>
<comment type="caution">
    <text evidence="2">The sequence shown here is derived from an EMBL/GenBank/DDBJ whole genome shotgun (WGS) entry which is preliminary data.</text>
</comment>
<dbReference type="Proteomes" id="UP001633002">
    <property type="component" value="Unassembled WGS sequence"/>
</dbReference>
<accession>A0ABD3HT54</accession>
<reference evidence="2 3" key="1">
    <citation type="submission" date="2024-09" db="EMBL/GenBank/DDBJ databases">
        <title>Chromosome-scale assembly of Riccia sorocarpa.</title>
        <authorList>
            <person name="Paukszto L."/>
        </authorList>
    </citation>
    <scope>NUCLEOTIDE SEQUENCE [LARGE SCALE GENOMIC DNA]</scope>
    <source>
        <strain evidence="2">LP-2024</strain>
        <tissue evidence="2">Aerial parts of the thallus</tissue>
    </source>
</reference>
<name>A0ABD3HT54_9MARC</name>
<keyword evidence="3" id="KW-1185">Reference proteome</keyword>
<feature type="region of interest" description="Disordered" evidence="1">
    <location>
        <begin position="1"/>
        <end position="26"/>
    </location>
</feature>
<dbReference type="EMBL" id="JBJQOH010000003">
    <property type="protein sequence ID" value="KAL3694697.1"/>
    <property type="molecule type" value="Genomic_DNA"/>
</dbReference>
<proteinExistence type="predicted"/>
<feature type="compositionally biased region" description="Polar residues" evidence="1">
    <location>
        <begin position="15"/>
        <end position="26"/>
    </location>
</feature>
<evidence type="ECO:0000313" key="3">
    <source>
        <dbReference type="Proteomes" id="UP001633002"/>
    </source>
</evidence>
<gene>
    <name evidence="2" type="ORF">R1sor_008348</name>
</gene>
<dbReference type="AlphaFoldDB" id="A0ABD3HT54"/>
<sequence>MTSSFLPSGVRDSRMQTVNTRSTQHSMATRFKLRRIDVGNLKRKLKQLFTLNFKAFKSCSRSGATLTPMMIDEEDNKENRPTEHKLPFQLRIFELCSPGPETEDDDCGLPMEVFERLCELEEEMIWLRTRVQHRGEEFRFIDAESLKHIMKTTITEYEAQFWKTVKESVKSQIRCVPRPRAAEADLAHVQRKRRDSPIPCMHFLYCSESLHGHQRSNRRCPTCQAPISVLLNLNLKM</sequence>
<evidence type="ECO:0008006" key="4">
    <source>
        <dbReference type="Google" id="ProtNLM"/>
    </source>
</evidence>
<evidence type="ECO:0000256" key="1">
    <source>
        <dbReference type="SAM" id="MobiDB-lite"/>
    </source>
</evidence>